<evidence type="ECO:0000256" key="3">
    <source>
        <dbReference type="ARBA" id="ARBA00022737"/>
    </source>
</evidence>
<dbReference type="Gene3D" id="1.25.40.10">
    <property type="entry name" value="Tetratricopeptide repeat domain"/>
    <property type="match status" value="1"/>
</dbReference>
<dbReference type="Pfam" id="PF13424">
    <property type="entry name" value="TPR_12"/>
    <property type="match status" value="1"/>
</dbReference>
<dbReference type="SUPFAM" id="SSF48452">
    <property type="entry name" value="TPR-like"/>
    <property type="match status" value="1"/>
</dbReference>
<dbReference type="GO" id="GO:0005871">
    <property type="term" value="C:kinesin complex"/>
    <property type="evidence" value="ECO:0007669"/>
    <property type="project" value="InterPro"/>
</dbReference>
<protein>
    <recommendedName>
        <fullName evidence="6">Kinesin light chain</fullName>
    </recommendedName>
</protein>
<dbReference type="GO" id="GO:0007018">
    <property type="term" value="P:microtubule-based movement"/>
    <property type="evidence" value="ECO:0007669"/>
    <property type="project" value="TreeGrafter"/>
</dbReference>
<comment type="subcellular location">
    <subcellularLocation>
        <location evidence="1">Cytoplasm</location>
    </subcellularLocation>
</comment>
<dbReference type="AlphaFoldDB" id="A0A7S2GHV6"/>
<evidence type="ECO:0000256" key="2">
    <source>
        <dbReference type="ARBA" id="ARBA00022490"/>
    </source>
</evidence>
<dbReference type="GO" id="GO:0005737">
    <property type="term" value="C:cytoplasm"/>
    <property type="evidence" value="ECO:0007669"/>
    <property type="project" value="UniProtKB-SubCell"/>
</dbReference>
<keyword evidence="4" id="KW-0802">TPR repeat</keyword>
<dbReference type="PANTHER" id="PTHR45783:SF3">
    <property type="entry name" value="KINESIN LIGHT CHAIN"/>
    <property type="match status" value="1"/>
</dbReference>
<sequence>MGARVHALFGSGRYSEALNVAEQQMRLLKESYGVSHHEYATAMNNVATLYQALGRYKEAEPLLLEASRIQERTLGNDHPHTVASLSNLATVYEAMGESARAAAMQKLVKEMKVTWEKKQKAASKGRR</sequence>
<keyword evidence="2" id="KW-0963">Cytoplasm</keyword>
<evidence type="ECO:0000256" key="4">
    <source>
        <dbReference type="ARBA" id="ARBA00022803"/>
    </source>
</evidence>
<keyword evidence="3" id="KW-0677">Repeat</keyword>
<dbReference type="GO" id="GO:0019894">
    <property type="term" value="F:kinesin binding"/>
    <property type="evidence" value="ECO:0007669"/>
    <property type="project" value="TreeGrafter"/>
</dbReference>
<dbReference type="PANTHER" id="PTHR45783">
    <property type="entry name" value="KINESIN LIGHT CHAIN"/>
    <property type="match status" value="1"/>
</dbReference>
<evidence type="ECO:0000256" key="1">
    <source>
        <dbReference type="ARBA" id="ARBA00004496"/>
    </source>
</evidence>
<reference evidence="5" key="1">
    <citation type="submission" date="2021-01" db="EMBL/GenBank/DDBJ databases">
        <authorList>
            <person name="Corre E."/>
            <person name="Pelletier E."/>
            <person name="Niang G."/>
            <person name="Scheremetjew M."/>
            <person name="Finn R."/>
            <person name="Kale V."/>
            <person name="Holt S."/>
            <person name="Cochrane G."/>
            <person name="Meng A."/>
            <person name="Brown T."/>
            <person name="Cohen L."/>
        </authorList>
    </citation>
    <scope>NUCLEOTIDE SEQUENCE</scope>
    <source>
        <strain evidence="5">UTEX LB 985</strain>
    </source>
</reference>
<accession>A0A7S2GHV6</accession>
<dbReference type="InterPro" id="IPR002151">
    <property type="entry name" value="Kinesin_light"/>
</dbReference>
<evidence type="ECO:0008006" key="6">
    <source>
        <dbReference type="Google" id="ProtNLM"/>
    </source>
</evidence>
<proteinExistence type="predicted"/>
<name>A0A7S2GHV6_9EUKA</name>
<evidence type="ECO:0000313" key="5">
    <source>
        <dbReference type="EMBL" id="CAD9454117.1"/>
    </source>
</evidence>
<dbReference type="InterPro" id="IPR011990">
    <property type="entry name" value="TPR-like_helical_dom_sf"/>
</dbReference>
<organism evidence="5">
    <name type="scientific">Haptolina brevifila</name>
    <dbReference type="NCBI Taxonomy" id="156173"/>
    <lineage>
        <taxon>Eukaryota</taxon>
        <taxon>Haptista</taxon>
        <taxon>Haptophyta</taxon>
        <taxon>Prymnesiophyceae</taxon>
        <taxon>Prymnesiales</taxon>
        <taxon>Prymnesiaceae</taxon>
        <taxon>Haptolina</taxon>
    </lineage>
</organism>
<gene>
    <name evidence="5" type="ORF">CBRE1094_LOCUS17206</name>
</gene>
<dbReference type="EMBL" id="HBGU01031495">
    <property type="protein sequence ID" value="CAD9454117.1"/>
    <property type="molecule type" value="Transcribed_RNA"/>
</dbReference>